<dbReference type="EnsemblPlants" id="Kaladp0034s0202.1.v1.1">
    <property type="protein sequence ID" value="Kaladp0034s0202.1.v1.1"/>
    <property type="gene ID" value="Kaladp0034s0202.v1.1"/>
</dbReference>
<dbReference type="Gramene" id="Kaladp0034s0202.1.v1.1">
    <property type="protein sequence ID" value="Kaladp0034s0202.1.v1.1"/>
    <property type="gene ID" value="Kaladp0034s0202.v1.1"/>
</dbReference>
<dbReference type="AlphaFoldDB" id="A0A7N0TFK0"/>
<sequence length="69" mass="7636">MRAVLSVRQSLYFASIRQRMNITYVSEVRSVEDSDGRIDGSSIHPGAVVHPNAVIGQVGLRLFGSFLHH</sequence>
<protein>
    <submittedName>
        <fullName evidence="1">Uncharacterized protein</fullName>
    </submittedName>
</protein>
<proteinExistence type="predicted"/>
<organism evidence="1 2">
    <name type="scientific">Kalanchoe fedtschenkoi</name>
    <name type="common">Lavender scallops</name>
    <name type="synonym">South American air plant</name>
    <dbReference type="NCBI Taxonomy" id="63787"/>
    <lineage>
        <taxon>Eukaryota</taxon>
        <taxon>Viridiplantae</taxon>
        <taxon>Streptophyta</taxon>
        <taxon>Embryophyta</taxon>
        <taxon>Tracheophyta</taxon>
        <taxon>Spermatophyta</taxon>
        <taxon>Magnoliopsida</taxon>
        <taxon>eudicotyledons</taxon>
        <taxon>Gunneridae</taxon>
        <taxon>Pentapetalae</taxon>
        <taxon>Saxifragales</taxon>
        <taxon>Crassulaceae</taxon>
        <taxon>Kalanchoe</taxon>
    </lineage>
</organism>
<dbReference type="Proteomes" id="UP000594263">
    <property type="component" value="Unplaced"/>
</dbReference>
<reference evidence="1" key="1">
    <citation type="submission" date="2021-01" db="UniProtKB">
        <authorList>
            <consortium name="EnsemblPlants"/>
        </authorList>
    </citation>
    <scope>IDENTIFICATION</scope>
</reference>
<dbReference type="Gramene" id="Kaladp0034s0201.1.v1.1">
    <property type="protein sequence ID" value="Kaladp0034s0201.1.v1.1"/>
    <property type="gene ID" value="Kaladp0034s0201.v1.1"/>
</dbReference>
<evidence type="ECO:0000313" key="1">
    <source>
        <dbReference type="EnsemblPlants" id="Kaladp0034s0201.1.v1.1"/>
    </source>
</evidence>
<dbReference type="EnsemblPlants" id="Kaladp0034s0201.1.v1.1">
    <property type="protein sequence ID" value="Kaladp0034s0201.1.v1.1"/>
    <property type="gene ID" value="Kaladp0034s0201.v1.1"/>
</dbReference>
<evidence type="ECO:0000313" key="2">
    <source>
        <dbReference type="Proteomes" id="UP000594263"/>
    </source>
</evidence>
<accession>A0A7N0TFK0</accession>
<keyword evidence="2" id="KW-1185">Reference proteome</keyword>
<name>A0A7N0TFK0_KALFE</name>